<protein>
    <submittedName>
        <fullName evidence="2">Fe-S cluster assembly protein SufD</fullName>
    </submittedName>
</protein>
<name>A0A7C5YF59_CALS0</name>
<evidence type="ECO:0000259" key="1">
    <source>
        <dbReference type="Pfam" id="PF01458"/>
    </source>
</evidence>
<comment type="caution">
    <text evidence="2">The sequence shown here is derived from an EMBL/GenBank/DDBJ whole genome shotgun (WGS) entry which is preliminary data.</text>
</comment>
<reference evidence="2" key="1">
    <citation type="journal article" date="2020" name="mSystems">
        <title>Genome- and Community-Level Interaction Insights into Carbon Utilization and Element Cycling Functions of Hydrothermarchaeota in Hydrothermal Sediment.</title>
        <authorList>
            <person name="Zhou Z."/>
            <person name="Liu Y."/>
            <person name="Xu W."/>
            <person name="Pan J."/>
            <person name="Luo Z.H."/>
            <person name="Li M."/>
        </authorList>
    </citation>
    <scope>NUCLEOTIDE SEQUENCE [LARGE SCALE GENOMIC DNA]</scope>
    <source>
        <strain evidence="2">SpSt-1084</strain>
    </source>
</reference>
<dbReference type="NCBIfam" id="TIGR01981">
    <property type="entry name" value="sufD"/>
    <property type="match status" value="1"/>
</dbReference>
<sequence length="431" mass="47787">MKSFEMFNSLPPEVSDLYVRHYEAPSLTEGQVLAAFEETVERQVPSDFRNLTADVEHPTAVYVGKYLAHLHISSEAASQGIEFIPIEDATKKHEGFMRVLYERAVHSPYAEKYSNLIHAINNVGMFIKIPKNVRVSKPFRIVYILDRADETVLSKVVMVAEPNSSASVIEEIHGLPEADGCVFGHHSHLFAMDDSQLKHSTLQNMSHTQIYLANRIADAGRNASTMVVGSVLGGSVSKVRVDSSMHGDGATTNDLEIAFGDDEQRIDVTANLHHIGFGTQGRVIAKGVVKDKAKSIFKGIITIEKAAKNTSAYLAEHAMIMSPEARAYAIPSLEIMTDEVKATHSASVSQIDPEQVYYLMARGIPEQEARKMLALGFFEPVVSMIDLDEVRWGLRSLLEGKWGGVVTELFEEPEVTITSLFGTHYKYRYGK</sequence>
<accession>A0A7C5YF59</accession>
<dbReference type="AlphaFoldDB" id="A0A7C5YF59"/>
<feature type="domain" description="SUF system FeS cluster assembly SufBD core" evidence="1">
    <location>
        <begin position="145"/>
        <end position="377"/>
    </location>
</feature>
<dbReference type="Pfam" id="PF01458">
    <property type="entry name" value="SUFBD_core"/>
    <property type="match status" value="1"/>
</dbReference>
<dbReference type="SUPFAM" id="SSF101960">
    <property type="entry name" value="Stabilizer of iron transporter SufD"/>
    <property type="match status" value="1"/>
</dbReference>
<dbReference type="EMBL" id="DRXS01000096">
    <property type="protein sequence ID" value="HHR40541.1"/>
    <property type="molecule type" value="Genomic_DNA"/>
</dbReference>
<dbReference type="InterPro" id="IPR055346">
    <property type="entry name" value="Fe-S_cluster_assembly_SufBD"/>
</dbReference>
<dbReference type="GO" id="GO:0016226">
    <property type="term" value="P:iron-sulfur cluster assembly"/>
    <property type="evidence" value="ECO:0007669"/>
    <property type="project" value="InterPro"/>
</dbReference>
<dbReference type="InterPro" id="IPR011542">
    <property type="entry name" value="SUF_FeS_clus_asmbl_SufD"/>
</dbReference>
<dbReference type="PANTHER" id="PTHR43575">
    <property type="entry name" value="PROTEIN ABCI7, CHLOROPLASTIC"/>
    <property type="match status" value="1"/>
</dbReference>
<gene>
    <name evidence="2" type="primary">sufD</name>
    <name evidence="2" type="ORF">ENM42_01795</name>
</gene>
<organism evidence="2">
    <name type="scientific">Caldiarchaeum subterraneum</name>
    <dbReference type="NCBI Taxonomy" id="311458"/>
    <lineage>
        <taxon>Archaea</taxon>
        <taxon>Nitrososphaerota</taxon>
        <taxon>Candidatus Caldarchaeales</taxon>
        <taxon>Candidatus Caldarchaeaceae</taxon>
        <taxon>Candidatus Caldarchaeum</taxon>
    </lineage>
</organism>
<dbReference type="PANTHER" id="PTHR43575:SF1">
    <property type="entry name" value="PROTEIN ABCI7, CHLOROPLASTIC"/>
    <property type="match status" value="1"/>
</dbReference>
<proteinExistence type="predicted"/>
<dbReference type="InterPro" id="IPR037284">
    <property type="entry name" value="SUF_FeS_clus_asmbl_SufBD_sf"/>
</dbReference>
<evidence type="ECO:0000313" key="2">
    <source>
        <dbReference type="EMBL" id="HHR40541.1"/>
    </source>
</evidence>
<dbReference type="InterPro" id="IPR000825">
    <property type="entry name" value="SUF_FeS_clus_asmbl_SufBD_core"/>
</dbReference>